<protein>
    <submittedName>
        <fullName evidence="1">Uncharacterized protein</fullName>
    </submittedName>
</protein>
<name>X1CJY7_9ZZZZ</name>
<feature type="non-terminal residue" evidence="1">
    <location>
        <position position="1"/>
    </location>
</feature>
<sequence>SLCIYLFISKYIIILYNPLSRKEKKLLKIINKLKLS</sequence>
<reference evidence="1" key="1">
    <citation type="journal article" date="2014" name="Front. Microbiol.">
        <title>High frequency of phylogenetically diverse reductive dehalogenase-homologous genes in deep subseafloor sedimentary metagenomes.</title>
        <authorList>
            <person name="Kawai M."/>
            <person name="Futagami T."/>
            <person name="Toyoda A."/>
            <person name="Takaki Y."/>
            <person name="Nishi S."/>
            <person name="Hori S."/>
            <person name="Arai W."/>
            <person name="Tsubouchi T."/>
            <person name="Morono Y."/>
            <person name="Uchiyama I."/>
            <person name="Ito T."/>
            <person name="Fujiyama A."/>
            <person name="Inagaki F."/>
            <person name="Takami H."/>
        </authorList>
    </citation>
    <scope>NUCLEOTIDE SEQUENCE</scope>
    <source>
        <strain evidence="1">Expedition CK06-06</strain>
    </source>
</reference>
<comment type="caution">
    <text evidence="1">The sequence shown here is derived from an EMBL/GenBank/DDBJ whole genome shotgun (WGS) entry which is preliminary data.</text>
</comment>
<dbReference type="AlphaFoldDB" id="X1CJY7"/>
<evidence type="ECO:0000313" key="1">
    <source>
        <dbReference type="EMBL" id="GAH08022.1"/>
    </source>
</evidence>
<gene>
    <name evidence="1" type="ORF">S01H4_61089</name>
</gene>
<accession>X1CJY7</accession>
<dbReference type="EMBL" id="BART01036149">
    <property type="protein sequence ID" value="GAH08022.1"/>
    <property type="molecule type" value="Genomic_DNA"/>
</dbReference>
<proteinExistence type="predicted"/>
<organism evidence="1">
    <name type="scientific">marine sediment metagenome</name>
    <dbReference type="NCBI Taxonomy" id="412755"/>
    <lineage>
        <taxon>unclassified sequences</taxon>
        <taxon>metagenomes</taxon>
        <taxon>ecological metagenomes</taxon>
    </lineage>
</organism>